<proteinExistence type="predicted"/>
<evidence type="ECO:0000256" key="1">
    <source>
        <dbReference type="SAM" id="Phobius"/>
    </source>
</evidence>
<keyword evidence="1" id="KW-1133">Transmembrane helix</keyword>
<protein>
    <submittedName>
        <fullName evidence="2">DUF4190 domain-containing protein</fullName>
    </submittedName>
</protein>
<dbReference type="EMBL" id="JBHMEI010000102">
    <property type="protein sequence ID" value="MFB9209367.1"/>
    <property type="molecule type" value="Genomic_DNA"/>
</dbReference>
<keyword evidence="3" id="KW-1185">Reference proteome</keyword>
<dbReference type="Proteomes" id="UP001589647">
    <property type="component" value="Unassembled WGS sequence"/>
</dbReference>
<feature type="transmembrane region" description="Helical" evidence="1">
    <location>
        <begin position="20"/>
        <end position="43"/>
    </location>
</feature>
<dbReference type="RefSeq" id="WP_189653198.1">
    <property type="nucleotide sequence ID" value="NZ_BMRC01000037.1"/>
</dbReference>
<evidence type="ECO:0000313" key="2">
    <source>
        <dbReference type="EMBL" id="MFB9209367.1"/>
    </source>
</evidence>
<accession>A0ABV5IXT9</accession>
<sequence>MSYPNYGPSYYGPPPQTHPNGTTILVLGILSLVVCGILGPFAWSMGNKALKEIDGSGYPYDNRSAVQAGRICGMIATILLIIGAGFMVLGLGAGILSAIFSSN</sequence>
<gene>
    <name evidence="2" type="ORF">ACFFV7_49860</name>
</gene>
<comment type="caution">
    <text evidence="2">The sequence shown here is derived from an EMBL/GenBank/DDBJ whole genome shotgun (WGS) entry which is preliminary data.</text>
</comment>
<reference evidence="2 3" key="1">
    <citation type="submission" date="2024-09" db="EMBL/GenBank/DDBJ databases">
        <authorList>
            <person name="Sun Q."/>
            <person name="Mori K."/>
        </authorList>
    </citation>
    <scope>NUCLEOTIDE SEQUENCE [LARGE SCALE GENOMIC DNA]</scope>
    <source>
        <strain evidence="2 3">CCM 3426</strain>
    </source>
</reference>
<feature type="transmembrane region" description="Helical" evidence="1">
    <location>
        <begin position="71"/>
        <end position="100"/>
    </location>
</feature>
<evidence type="ECO:0000313" key="3">
    <source>
        <dbReference type="Proteomes" id="UP001589647"/>
    </source>
</evidence>
<keyword evidence="1" id="KW-0472">Membrane</keyword>
<name>A0ABV5IXT9_9ACTN</name>
<organism evidence="2 3">
    <name type="scientific">Nonomuraea spiralis</name>
    <dbReference type="NCBI Taxonomy" id="46182"/>
    <lineage>
        <taxon>Bacteria</taxon>
        <taxon>Bacillati</taxon>
        <taxon>Actinomycetota</taxon>
        <taxon>Actinomycetes</taxon>
        <taxon>Streptosporangiales</taxon>
        <taxon>Streptosporangiaceae</taxon>
        <taxon>Nonomuraea</taxon>
    </lineage>
</organism>
<keyword evidence="1" id="KW-0812">Transmembrane</keyword>